<dbReference type="EMBL" id="LR130778">
    <property type="protein sequence ID" value="VDN47103.1"/>
    <property type="molecule type" value="Genomic_DNA"/>
</dbReference>
<reference evidence="1 2" key="1">
    <citation type="submission" date="2018-09" db="EMBL/GenBank/DDBJ databases">
        <authorList>
            <person name="Postec A."/>
        </authorList>
    </citation>
    <scope>NUCLEOTIDE SEQUENCE [LARGE SCALE GENOMIC DNA]</scope>
    <source>
        <strain evidence="1">70B-A</strain>
    </source>
</reference>
<name>A0A3P7PAB6_9FIRM</name>
<evidence type="ECO:0000313" key="1">
    <source>
        <dbReference type="EMBL" id="VDN47103.1"/>
    </source>
</evidence>
<dbReference type="KEGG" id="cbar:PATL70BA_1224"/>
<proteinExistence type="predicted"/>
<dbReference type="AlphaFoldDB" id="A0A3P7PAB6"/>
<keyword evidence="2" id="KW-1185">Reference proteome</keyword>
<sequence>MINARVVSFLDKAFIKIKTELEGNIKVNVVRWLSFNHCGKIKILIRHID</sequence>
<protein>
    <submittedName>
        <fullName evidence="1">Uncharacterized protein</fullName>
    </submittedName>
</protein>
<organism evidence="1 2">
    <name type="scientific">Petrocella atlantisensis</name>
    <dbReference type="NCBI Taxonomy" id="2173034"/>
    <lineage>
        <taxon>Bacteria</taxon>
        <taxon>Bacillati</taxon>
        <taxon>Bacillota</taxon>
        <taxon>Clostridia</taxon>
        <taxon>Lachnospirales</taxon>
        <taxon>Vallitaleaceae</taxon>
        <taxon>Petrocella</taxon>
    </lineage>
</organism>
<gene>
    <name evidence="1" type="ORF">PATL70BA_1224</name>
</gene>
<evidence type="ECO:0000313" key="2">
    <source>
        <dbReference type="Proteomes" id="UP000279029"/>
    </source>
</evidence>
<dbReference type="Proteomes" id="UP000279029">
    <property type="component" value="Chromosome"/>
</dbReference>
<accession>A0A3P7PAB6</accession>